<dbReference type="GeneID" id="111466398"/>
<dbReference type="PANTHER" id="PTHR47680:SF2">
    <property type="entry name" value="SHEWANELLA-LIKE PROTEIN PHOSPHATASE 2"/>
    <property type="match status" value="1"/>
</dbReference>
<dbReference type="Gene3D" id="3.60.21.10">
    <property type="match status" value="1"/>
</dbReference>
<dbReference type="AlphaFoldDB" id="A0A6J1HNY4"/>
<dbReference type="InterPro" id="IPR041787">
    <property type="entry name" value="MPP_Shelphs"/>
</dbReference>
<name>A0A6J1HNY4_CUCMA</name>
<reference evidence="4" key="1">
    <citation type="submission" date="2025-08" db="UniProtKB">
        <authorList>
            <consortium name="RefSeq"/>
        </authorList>
    </citation>
    <scope>IDENTIFICATION</scope>
    <source>
        <tissue evidence="4">Young leaves</tissue>
    </source>
</reference>
<keyword evidence="3" id="KW-1185">Reference proteome</keyword>
<proteinExistence type="predicted"/>
<dbReference type="InterPro" id="IPR004843">
    <property type="entry name" value="Calcineurin-like_PHP"/>
</dbReference>
<dbReference type="InterPro" id="IPR029052">
    <property type="entry name" value="Metallo-depent_PP-like"/>
</dbReference>
<accession>A0A6J1HNY4</accession>
<evidence type="ECO:0000313" key="3">
    <source>
        <dbReference type="Proteomes" id="UP000504608"/>
    </source>
</evidence>
<dbReference type="PANTHER" id="PTHR47680">
    <property type="entry name" value="SHEWANELLA-LIKE PROTEIN PHOSPHATASE 2"/>
    <property type="match status" value="1"/>
</dbReference>
<dbReference type="CDD" id="cd07425">
    <property type="entry name" value="MPP_Shelphs"/>
    <property type="match status" value="1"/>
</dbReference>
<evidence type="ECO:0000259" key="2">
    <source>
        <dbReference type="Pfam" id="PF00149"/>
    </source>
</evidence>
<dbReference type="RefSeq" id="XP_022966802.1">
    <property type="nucleotide sequence ID" value="XM_023111034.1"/>
</dbReference>
<dbReference type="KEGG" id="cmax:111466398"/>
<feature type="region of interest" description="Disordered" evidence="1">
    <location>
        <begin position="39"/>
        <end position="67"/>
    </location>
</feature>
<gene>
    <name evidence="4" type="primary">LOC111466398</name>
</gene>
<evidence type="ECO:0000313" key="4">
    <source>
        <dbReference type="RefSeq" id="XP_022966802.1"/>
    </source>
</evidence>
<sequence length="411" mass="44991">MPMDYSKEAICRDVPNLLSSFVDSFVDFSVSGGLFLPPDSPAPDSASQTAPSLRNHKPEPSSSSQLHTWLPSPERLIAVGDLHGDLSKSKEALRLAGLIDGSGKWIGGSTTMVQIGDVLDRGGDELKILYFLEKLKREAAKDGGMIISMNGNHEIMNVEGDFRYVTKEGLEEFRVWGDWFSIGNKMKALCVGLEIPKDPFQGIPTAFRGVKEEFHSGFRARIAALHPNGPISGRFLSQNTTVLVVGESVFVHGGLLPGHVEYGLERINEEVRDWIKGLSGKFAPDYCRRSNAVVWLRKFSDESATKCDCSLLRHVLDTIPGAKRMIMGHTIQTAGINGVCNNQAIRIDVGMSKGCTNGFPEVLEFNGNSPPRILTSNPHLKKPMNSLNIDSKEGLGQLLHEQGPKQVEVKA</sequence>
<organism evidence="3 4">
    <name type="scientific">Cucurbita maxima</name>
    <name type="common">Pumpkin</name>
    <name type="synonym">Winter squash</name>
    <dbReference type="NCBI Taxonomy" id="3661"/>
    <lineage>
        <taxon>Eukaryota</taxon>
        <taxon>Viridiplantae</taxon>
        <taxon>Streptophyta</taxon>
        <taxon>Embryophyta</taxon>
        <taxon>Tracheophyta</taxon>
        <taxon>Spermatophyta</taxon>
        <taxon>Magnoliopsida</taxon>
        <taxon>eudicotyledons</taxon>
        <taxon>Gunneridae</taxon>
        <taxon>Pentapetalae</taxon>
        <taxon>rosids</taxon>
        <taxon>fabids</taxon>
        <taxon>Cucurbitales</taxon>
        <taxon>Cucurbitaceae</taxon>
        <taxon>Cucurbiteae</taxon>
        <taxon>Cucurbita</taxon>
    </lineage>
</organism>
<dbReference type="SUPFAM" id="SSF56300">
    <property type="entry name" value="Metallo-dependent phosphatases"/>
    <property type="match status" value="1"/>
</dbReference>
<feature type="compositionally biased region" description="Low complexity" evidence="1">
    <location>
        <begin position="42"/>
        <end position="52"/>
    </location>
</feature>
<dbReference type="GO" id="GO:0016787">
    <property type="term" value="F:hydrolase activity"/>
    <property type="evidence" value="ECO:0007669"/>
    <property type="project" value="InterPro"/>
</dbReference>
<dbReference type="Pfam" id="PF00149">
    <property type="entry name" value="Metallophos"/>
    <property type="match status" value="1"/>
</dbReference>
<feature type="domain" description="Calcineurin-like phosphoesterase" evidence="2">
    <location>
        <begin position="75"/>
        <end position="184"/>
    </location>
</feature>
<dbReference type="OrthoDB" id="5976022at2759"/>
<evidence type="ECO:0000256" key="1">
    <source>
        <dbReference type="SAM" id="MobiDB-lite"/>
    </source>
</evidence>
<protein>
    <submittedName>
        <fullName evidence="4">Shewanella-like protein phosphatase 2</fullName>
    </submittedName>
</protein>
<dbReference type="Proteomes" id="UP000504608">
    <property type="component" value="Unplaced"/>
</dbReference>